<dbReference type="Proteomes" id="UP000199022">
    <property type="component" value="Unassembled WGS sequence"/>
</dbReference>
<keyword evidence="4" id="KW-0812">Transmembrane</keyword>
<evidence type="ECO:0000259" key="8">
    <source>
        <dbReference type="Pfam" id="PF11203"/>
    </source>
</evidence>
<dbReference type="GO" id="GO:0005886">
    <property type="term" value="C:plasma membrane"/>
    <property type="evidence" value="ECO:0007669"/>
    <property type="project" value="UniProtKB-SubCell"/>
</dbReference>
<feature type="compositionally biased region" description="Low complexity" evidence="7">
    <location>
        <begin position="63"/>
        <end position="88"/>
    </location>
</feature>
<evidence type="ECO:0000256" key="3">
    <source>
        <dbReference type="ARBA" id="ARBA00022475"/>
    </source>
</evidence>
<gene>
    <name evidence="9" type="ORF">SAMN05661030_0804</name>
</gene>
<evidence type="ECO:0000313" key="10">
    <source>
        <dbReference type="Proteomes" id="UP000199022"/>
    </source>
</evidence>
<evidence type="ECO:0000256" key="1">
    <source>
        <dbReference type="ARBA" id="ARBA00004236"/>
    </source>
</evidence>
<dbReference type="EMBL" id="FOMD01000001">
    <property type="protein sequence ID" value="SFC37139.1"/>
    <property type="molecule type" value="Genomic_DNA"/>
</dbReference>
<feature type="domain" description="Type VII secretion system protein EccE" evidence="8">
    <location>
        <begin position="338"/>
        <end position="439"/>
    </location>
</feature>
<keyword evidence="10" id="KW-1185">Reference proteome</keyword>
<evidence type="ECO:0000256" key="4">
    <source>
        <dbReference type="ARBA" id="ARBA00022692"/>
    </source>
</evidence>
<dbReference type="STRING" id="1225127.SAMN05661030_0804"/>
<dbReference type="InterPro" id="IPR050051">
    <property type="entry name" value="EccE_dom"/>
</dbReference>
<feature type="compositionally biased region" description="Pro residues" evidence="7">
    <location>
        <begin position="1"/>
        <end position="10"/>
    </location>
</feature>
<protein>
    <submittedName>
        <fullName evidence="9">Type VII secretion protein EccE</fullName>
    </submittedName>
</protein>
<keyword evidence="6" id="KW-0472">Membrane</keyword>
<dbReference type="OrthoDB" id="5191307at2"/>
<proteinExistence type="inferred from homology"/>
<comment type="subcellular location">
    <subcellularLocation>
        <location evidence="1">Cell membrane</location>
    </subcellularLocation>
</comment>
<feature type="compositionally biased region" description="Low complexity" evidence="7">
    <location>
        <begin position="25"/>
        <end position="45"/>
    </location>
</feature>
<dbReference type="Pfam" id="PF11203">
    <property type="entry name" value="EccE"/>
    <property type="match status" value="1"/>
</dbReference>
<dbReference type="AlphaFoldDB" id="A0A1I1ILD8"/>
<dbReference type="RefSeq" id="WP_091554877.1">
    <property type="nucleotide sequence ID" value="NZ_FOMD01000001.1"/>
</dbReference>
<evidence type="ECO:0000256" key="2">
    <source>
        <dbReference type="ARBA" id="ARBA00007759"/>
    </source>
</evidence>
<keyword evidence="3" id="KW-1003">Cell membrane</keyword>
<dbReference type="InterPro" id="IPR021368">
    <property type="entry name" value="T7SS_EccE"/>
</dbReference>
<feature type="compositionally biased region" description="Pro residues" evidence="7">
    <location>
        <begin position="46"/>
        <end position="62"/>
    </location>
</feature>
<accession>A0A1I1ILD8</accession>
<name>A0A1I1ILD8_9ACTN</name>
<keyword evidence="5" id="KW-1133">Transmembrane helix</keyword>
<reference evidence="10" key="1">
    <citation type="submission" date="2016-10" db="EMBL/GenBank/DDBJ databases">
        <authorList>
            <person name="Varghese N."/>
            <person name="Submissions S."/>
        </authorList>
    </citation>
    <scope>NUCLEOTIDE SEQUENCE [LARGE SCALE GENOMIC DNA]</scope>
    <source>
        <strain evidence="10">DSM 45962</strain>
    </source>
</reference>
<feature type="region of interest" description="Disordered" evidence="7">
    <location>
        <begin position="124"/>
        <end position="149"/>
    </location>
</feature>
<evidence type="ECO:0000256" key="7">
    <source>
        <dbReference type="SAM" id="MobiDB-lite"/>
    </source>
</evidence>
<evidence type="ECO:0000313" key="9">
    <source>
        <dbReference type="EMBL" id="SFC37139.1"/>
    </source>
</evidence>
<comment type="similarity">
    <text evidence="2">Belongs to the EccE family.</text>
</comment>
<sequence>MTASTPPPESRPGGRHTGPPADEVGPALRAPRATAGPAPDRAPARTPAPTPAGRPAGLPPMPYQRQAAPAPAPAWSARPDAVAAPAGDAAADAATDAARAAGGQAQGAPVALADDRTQGAAVPALDSALPGSRPPERVRPGRPAPRRRPWTLGPFHLLQVVVWEAAAAVVLAVHRQPPAVLVPVAVLAGAAVLVTAVRVRGRWLHSWVALAARFRARRRRTPLTAGGAGPAPVVDALLDAVSPEARVQAVRFDDADAGLVVHRDGVAVVLSLAPTTEDPTTEPVRTLPPLTALLPPDESGDLPVAVQLLVQTVPAPGWTGDTDPAAVSYRELTGGQVPARRRSWVVLQVARLPEDDRVDDLVTTVANAVRRVRRQLERASLRSHLLGPDDLRAALLGVAGLDAGPDGVVRAVSGAAEPPEAVETWRSWRAGGVEHVTYRLVDWPSLDAAAGQDLVDRLGTAAGLQTTVSVAARRSGDRVELATALRVRVPAGTGADELAAVLSRTAADAGARVEPLHGRHRFGMAAALPLGGFLR</sequence>
<organism evidence="9 10">
    <name type="scientific">Klenkia taihuensis</name>
    <dbReference type="NCBI Taxonomy" id="1225127"/>
    <lineage>
        <taxon>Bacteria</taxon>
        <taxon>Bacillati</taxon>
        <taxon>Actinomycetota</taxon>
        <taxon>Actinomycetes</taxon>
        <taxon>Geodermatophilales</taxon>
        <taxon>Geodermatophilaceae</taxon>
        <taxon>Klenkia</taxon>
    </lineage>
</organism>
<evidence type="ECO:0000256" key="5">
    <source>
        <dbReference type="ARBA" id="ARBA00022989"/>
    </source>
</evidence>
<evidence type="ECO:0000256" key="6">
    <source>
        <dbReference type="ARBA" id="ARBA00023136"/>
    </source>
</evidence>
<dbReference type="NCBIfam" id="TIGR03923">
    <property type="entry name" value="T7SS_EccE"/>
    <property type="match status" value="1"/>
</dbReference>
<feature type="region of interest" description="Disordered" evidence="7">
    <location>
        <begin position="1"/>
        <end position="88"/>
    </location>
</feature>